<dbReference type="PROSITE" id="PS50878">
    <property type="entry name" value="RT_POL"/>
    <property type="match status" value="1"/>
</dbReference>
<comment type="subcellular location">
    <subcellularLocation>
        <location evidence="1">Mitochondrion</location>
    </subcellularLocation>
</comment>
<dbReference type="CDD" id="cd01650">
    <property type="entry name" value="RT_nLTR_like"/>
    <property type="match status" value="1"/>
</dbReference>
<gene>
    <name evidence="6" type="ORF">HIM_11819</name>
</gene>
<evidence type="ECO:0000256" key="1">
    <source>
        <dbReference type="ARBA" id="ARBA00004173"/>
    </source>
</evidence>
<dbReference type="GO" id="GO:0003676">
    <property type="term" value="F:nucleic acid binding"/>
    <property type="evidence" value="ECO:0007669"/>
    <property type="project" value="InterPro"/>
</dbReference>
<reference evidence="6 7" key="1">
    <citation type="journal article" date="2014" name="Genome Biol. Evol.">
        <title>Comparative genomics and transcriptomics analyses reveal divergent lifestyle features of nematode endoparasitic fungus Hirsutella minnesotensis.</title>
        <authorList>
            <person name="Lai Y."/>
            <person name="Liu K."/>
            <person name="Zhang X."/>
            <person name="Zhang X."/>
            <person name="Li K."/>
            <person name="Wang N."/>
            <person name="Shu C."/>
            <person name="Wu Y."/>
            <person name="Wang C."/>
            <person name="Bushley K.E."/>
            <person name="Xiang M."/>
            <person name="Liu X."/>
        </authorList>
    </citation>
    <scope>NUCLEOTIDE SEQUENCE [LARGE SCALE GENOMIC DNA]</scope>
    <source>
        <strain evidence="6 7">3608</strain>
    </source>
</reference>
<feature type="compositionally biased region" description="Basic and acidic residues" evidence="4">
    <location>
        <begin position="679"/>
        <end position="712"/>
    </location>
</feature>
<protein>
    <recommendedName>
        <fullName evidence="5">Reverse transcriptase domain-containing protein</fullName>
    </recommendedName>
</protein>
<dbReference type="InterPro" id="IPR036691">
    <property type="entry name" value="Endo/exonu/phosph_ase_sf"/>
</dbReference>
<dbReference type="Pfam" id="PF14529">
    <property type="entry name" value="Exo_endo_phos_2"/>
    <property type="match status" value="1"/>
</dbReference>
<dbReference type="Gene3D" id="3.60.10.10">
    <property type="entry name" value="Endonuclease/exonuclease/phosphatase"/>
    <property type="match status" value="1"/>
</dbReference>
<keyword evidence="2" id="KW-0496">Mitochondrion</keyword>
<dbReference type="SUPFAM" id="SSF56219">
    <property type="entry name" value="DNase I-like"/>
    <property type="match status" value="1"/>
</dbReference>
<dbReference type="SUPFAM" id="SSF56672">
    <property type="entry name" value="DNA/RNA polymerases"/>
    <property type="match status" value="1"/>
</dbReference>
<dbReference type="Proteomes" id="UP000054481">
    <property type="component" value="Unassembled WGS sequence"/>
</dbReference>
<feature type="region of interest" description="Disordered" evidence="4">
    <location>
        <begin position="92"/>
        <end position="114"/>
    </location>
</feature>
<proteinExistence type="predicted"/>
<dbReference type="InterPro" id="IPR036397">
    <property type="entry name" value="RNaseH_sf"/>
</dbReference>
<dbReference type="GO" id="GO:0005739">
    <property type="term" value="C:mitochondrion"/>
    <property type="evidence" value="ECO:0007669"/>
    <property type="project" value="UniProtKB-SubCell"/>
</dbReference>
<dbReference type="PANTHER" id="PTHR33481">
    <property type="entry name" value="REVERSE TRANSCRIPTASE"/>
    <property type="match status" value="1"/>
</dbReference>
<feature type="region of interest" description="Disordered" evidence="4">
    <location>
        <begin position="662"/>
        <end position="718"/>
    </location>
</feature>
<keyword evidence="7" id="KW-1185">Reference proteome</keyword>
<feature type="coiled-coil region" evidence="3">
    <location>
        <begin position="11"/>
        <end position="84"/>
    </location>
</feature>
<dbReference type="InterPro" id="IPR005135">
    <property type="entry name" value="Endo/exonuclease/phosphatase"/>
</dbReference>
<dbReference type="Pfam" id="PF00078">
    <property type="entry name" value="RVT_1"/>
    <property type="match status" value="1"/>
</dbReference>
<feature type="compositionally biased region" description="Low complexity" evidence="4">
    <location>
        <begin position="99"/>
        <end position="113"/>
    </location>
</feature>
<dbReference type="InterPro" id="IPR000477">
    <property type="entry name" value="RT_dom"/>
</dbReference>
<organism evidence="6 7">
    <name type="scientific">Hirsutella minnesotensis 3608</name>
    <dbReference type="NCBI Taxonomy" id="1043627"/>
    <lineage>
        <taxon>Eukaryota</taxon>
        <taxon>Fungi</taxon>
        <taxon>Dikarya</taxon>
        <taxon>Ascomycota</taxon>
        <taxon>Pezizomycotina</taxon>
        <taxon>Sordariomycetes</taxon>
        <taxon>Hypocreomycetidae</taxon>
        <taxon>Hypocreales</taxon>
        <taxon>Ophiocordycipitaceae</taxon>
        <taxon>Hirsutella</taxon>
    </lineage>
</organism>
<evidence type="ECO:0000313" key="7">
    <source>
        <dbReference type="Proteomes" id="UP000054481"/>
    </source>
</evidence>
<evidence type="ECO:0000313" key="6">
    <source>
        <dbReference type="EMBL" id="KJZ68788.1"/>
    </source>
</evidence>
<evidence type="ECO:0000256" key="2">
    <source>
        <dbReference type="ARBA" id="ARBA00023128"/>
    </source>
</evidence>
<keyword evidence="3" id="KW-0175">Coiled coil</keyword>
<sequence>MATIEKVWELLDEYRAEFQGLKETLKEQNQIIRDQQEIIRKQREEVEKQETISRGLNMHLEDMKQQMNDQLEQIRKQLEAIVAGAPVTPPSTFAEVARSSPSPQQSTAQSLSSGNTAESIANEFFCMIDTSRVGDQDRGRAQIGSIRQAIENEVRAKEGQATWRCAAVVRNSRNTEQVKVICRDEIELQRVKEAAQKTAVTGARVMRDQLYPVKVDNVNRTAILDREGNVLQGAAEALGAENNVTIGKITWLSNKETSKAYGSMVVYVTKKNDAKKLLDGKYFDLAGESACTNLFEPRKGPMQCFNCQEMGHKAFRCSKPQMCGSILQLNVQKREPVQQSLMNDEGLKDYGVLAVSEPYARTIDGKVVTSPVMHSNWTRILPTHMSDSPWPIRSMLWVRKDVEVVQMSIPSADLTAAVLRLPERSVLVVSVYVEGKSTEALKSKTALLHSLIQRFRQGSGARTDVVLAGDFNSHDLLWGGDDISESAPKGHENMARQGKDQESTIDLVLTTSELANEVETCAIHPTDHDSDHRAIQTTFDITMPERSARPRLLFKNVPWNLIRARVEDNLRLLPWAVDVQTKTDQLMRVVLGAIHELTPRARPSPIQRRAGQARPDLERRGKEAAKEFHDAIRYQRKAHWDDFLSEDANIWKATKYLKAGKSTTGDKVPPLGKGDGSTTEDKADQADELLKKSGAHARTDFGRDRGKGHDSETVEAPGEDGLPTVVWRQLWPVAKDRIFALFDASLRDGVVPRQWKNAKIVPLKKPHKDDYTVAKAWRPISLLSTLGKILEAVVAERISYVVETYGLLPANHFGARKRRSAEQALLLLQEQVYKAWRNHKVLSLISFDVKGAYNGVCKDRLLERMKARGIPAELVRWIDAFCSGRTASLVVNGFTSEQRELRQAGLPQGSPLSPILFLFFNADLVQRRIKAESGSIAFVDDYSAWVTGPTAEANREGIQAIIDDALEWEARSGATFETDKTTIIHFTRATVRSSDRPFLIRGQEVQPKKNAKILGVIMDDELRFQEHMVKAAASGLSAAMGLRRLKMLSPRVSRQLFEATVAPAMDYASNVWKHALRAKHVGWMNKAQMIGAQAITGAFSTVAKIVAMAEANIRTIEERHRQATIRLCINLQTLPMTHPLAALRNCATRRCVSPVQKIVTAVQTVEMDQVEDIHEYALPPWTPRIQVMLEGDKAKAVETANDAKGVVVATSGSQRDGMVGMGGVVCCVNHDRPAVVLASYSVSLGTADEQNPYTVELAAIAMALMCTPTNPPCREVTVVTSSRSALEVIRRPRRQSGQCTIHQIYDHVNRLVRRGWSVKLVWAPIKQERFVWASVAKTAAKKATQAGAVAEKPSYRARSTTLRLALARQQRDQLPENVGKHSTRIDRALPGKHTRTLYDSLTRKEADILVQLRTGMSRLNGYLYAIGAKDSDLCDCGQAAETVDHFLFRCTKWIAQRYVLFECARSKIGNLSFFLGGKAASDGDKWKSNMQAVRAAIKFAIETERLDRNQQPSTDN</sequence>
<dbReference type="InterPro" id="IPR043502">
    <property type="entry name" value="DNA/RNA_pol_sf"/>
</dbReference>
<evidence type="ECO:0000259" key="5">
    <source>
        <dbReference type="PROSITE" id="PS50878"/>
    </source>
</evidence>
<dbReference type="GO" id="GO:0003824">
    <property type="term" value="F:catalytic activity"/>
    <property type="evidence" value="ECO:0007669"/>
    <property type="project" value="InterPro"/>
</dbReference>
<dbReference type="OrthoDB" id="4927418at2759"/>
<feature type="domain" description="Reverse transcriptase" evidence="5">
    <location>
        <begin position="744"/>
        <end position="1018"/>
    </location>
</feature>
<evidence type="ECO:0000256" key="3">
    <source>
        <dbReference type="SAM" id="Coils"/>
    </source>
</evidence>
<evidence type="ECO:0000256" key="4">
    <source>
        <dbReference type="SAM" id="MobiDB-lite"/>
    </source>
</evidence>
<dbReference type="EMBL" id="KQ030813">
    <property type="protein sequence ID" value="KJZ68788.1"/>
    <property type="molecule type" value="Genomic_DNA"/>
</dbReference>
<dbReference type="Gene3D" id="3.30.420.10">
    <property type="entry name" value="Ribonuclease H-like superfamily/Ribonuclease H"/>
    <property type="match status" value="1"/>
</dbReference>
<name>A0A0F7ZR08_9HYPO</name>
<accession>A0A0F7ZR08</accession>
<dbReference type="PANTHER" id="PTHR33481:SF1">
    <property type="entry name" value="ENDONUCLEASE_EXONUCLEASE_PHOSPHATASE DOMAIN-CONTAINING PROTEIN-RELATED"/>
    <property type="match status" value="1"/>
</dbReference>